<name>X1FME7_9ZZZZ</name>
<protein>
    <submittedName>
        <fullName evidence="1">Uncharacterized protein</fullName>
    </submittedName>
</protein>
<evidence type="ECO:0000313" key="1">
    <source>
        <dbReference type="EMBL" id="GAH46861.1"/>
    </source>
</evidence>
<reference evidence="1" key="1">
    <citation type="journal article" date="2014" name="Front. Microbiol.">
        <title>High frequency of phylogenetically diverse reductive dehalogenase-homologous genes in deep subseafloor sedimentary metagenomes.</title>
        <authorList>
            <person name="Kawai M."/>
            <person name="Futagami T."/>
            <person name="Toyoda A."/>
            <person name="Takaki Y."/>
            <person name="Nishi S."/>
            <person name="Hori S."/>
            <person name="Arai W."/>
            <person name="Tsubouchi T."/>
            <person name="Morono Y."/>
            <person name="Uchiyama I."/>
            <person name="Ito T."/>
            <person name="Fujiyama A."/>
            <person name="Inagaki F."/>
            <person name="Takami H."/>
        </authorList>
    </citation>
    <scope>NUCLEOTIDE SEQUENCE</scope>
    <source>
        <strain evidence="1">Expedition CK06-06</strain>
    </source>
</reference>
<sequence>MVEKTDEEMAGIVSTLDLPLQATATYEKWQKALEEELGMRYSPLFGERTWAGIEVLYEKMPEAGIGYSRVEQKWGYQEVYKSTSYALTGVKAGQFMSFDKVKELLKGG</sequence>
<gene>
    <name evidence="1" type="ORF">S03H2_15122</name>
</gene>
<accession>X1FME7</accession>
<dbReference type="AlphaFoldDB" id="X1FME7"/>
<organism evidence="1">
    <name type="scientific">marine sediment metagenome</name>
    <dbReference type="NCBI Taxonomy" id="412755"/>
    <lineage>
        <taxon>unclassified sequences</taxon>
        <taxon>metagenomes</taxon>
        <taxon>ecological metagenomes</taxon>
    </lineage>
</organism>
<proteinExistence type="predicted"/>
<dbReference type="EMBL" id="BARU01007675">
    <property type="protein sequence ID" value="GAH46861.1"/>
    <property type="molecule type" value="Genomic_DNA"/>
</dbReference>
<comment type="caution">
    <text evidence="1">The sequence shown here is derived from an EMBL/GenBank/DDBJ whole genome shotgun (WGS) entry which is preliminary data.</text>
</comment>